<organism evidence="2 3">
    <name type="scientific">Photinus pyralis</name>
    <name type="common">Common eastern firefly</name>
    <name type="synonym">Lampyris pyralis</name>
    <dbReference type="NCBI Taxonomy" id="7054"/>
    <lineage>
        <taxon>Eukaryota</taxon>
        <taxon>Metazoa</taxon>
        <taxon>Ecdysozoa</taxon>
        <taxon>Arthropoda</taxon>
        <taxon>Hexapoda</taxon>
        <taxon>Insecta</taxon>
        <taxon>Pterygota</taxon>
        <taxon>Neoptera</taxon>
        <taxon>Endopterygota</taxon>
        <taxon>Coleoptera</taxon>
        <taxon>Polyphaga</taxon>
        <taxon>Elateriformia</taxon>
        <taxon>Elateroidea</taxon>
        <taxon>Lampyridae</taxon>
        <taxon>Lampyrinae</taxon>
        <taxon>Photinus</taxon>
    </lineage>
</organism>
<dbReference type="Proteomes" id="UP000327044">
    <property type="component" value="Unassembled WGS sequence"/>
</dbReference>
<dbReference type="InterPro" id="IPR001251">
    <property type="entry name" value="CRAL-TRIO_dom"/>
</dbReference>
<dbReference type="SUPFAM" id="SSF52087">
    <property type="entry name" value="CRAL/TRIO domain"/>
    <property type="match status" value="1"/>
</dbReference>
<dbReference type="OrthoDB" id="6432525at2759"/>
<evidence type="ECO:0000313" key="2">
    <source>
        <dbReference type="EMBL" id="KAB0791364.1"/>
    </source>
</evidence>
<dbReference type="PROSITE" id="PS50191">
    <property type="entry name" value="CRAL_TRIO"/>
    <property type="match status" value="1"/>
</dbReference>
<dbReference type="PANTHER" id="PTHR10174">
    <property type="entry name" value="ALPHA-TOCOPHEROL TRANSFER PROTEIN-RELATED"/>
    <property type="match status" value="1"/>
</dbReference>
<comment type="caution">
    <text evidence="2">The sequence shown here is derived from an EMBL/GenBank/DDBJ whole genome shotgun (WGS) entry which is preliminary data.</text>
</comment>
<sequence length="298" mass="34351">MKIFDAQDEYKKNKELRVEDVRALQEWVEKQPHMPSISECLLIAFLQSCYWSMEQAKEAIERFVTWRAAWPDIFVGLDPHRPNLKSTMDQNLATMLPMSSKKGYKLLYYKLMIPDSAVFTATELIKLVDMVLAMDVMEGGPYGGFIMVCDLTDFDAAHFIKVRVTETRRCLQYFQEAIPVRFKAIHYVVSGKMVELLMAMVKPFLNRTLLGKLHFHDSYEALFKCIPQDALPKEFGGKNPSLKELHENMKRTLVENVDFFKDVEKLVANEALRDRSNLSVDSELGVGAQGSFRKFNVE</sequence>
<dbReference type="AlphaFoldDB" id="A0A5N4A203"/>
<protein>
    <recommendedName>
        <fullName evidence="1">CRAL-TRIO domain-containing protein</fullName>
    </recommendedName>
</protein>
<name>A0A5N4A203_PHOPY</name>
<reference evidence="2 3" key="1">
    <citation type="journal article" date="2018" name="Elife">
        <title>Firefly genomes illuminate parallel origins of bioluminescence in beetles.</title>
        <authorList>
            <person name="Fallon T.R."/>
            <person name="Lower S.E."/>
            <person name="Chang C.H."/>
            <person name="Bessho-Uehara M."/>
            <person name="Martin G.J."/>
            <person name="Bewick A.J."/>
            <person name="Behringer M."/>
            <person name="Debat H.J."/>
            <person name="Wong I."/>
            <person name="Day J.C."/>
            <person name="Suvorov A."/>
            <person name="Silva C.J."/>
            <person name="Stanger-Hall K.F."/>
            <person name="Hall D.W."/>
            <person name="Schmitz R.J."/>
            <person name="Nelson D.R."/>
            <person name="Lewis S.M."/>
            <person name="Shigenobu S."/>
            <person name="Bybee S.M."/>
            <person name="Larracuente A.M."/>
            <person name="Oba Y."/>
            <person name="Weng J.K."/>
        </authorList>
    </citation>
    <scope>NUCLEOTIDE SEQUENCE [LARGE SCALE GENOMIC DNA]</scope>
    <source>
        <strain evidence="2">1611_PpyrPB1</strain>
        <tissue evidence="2">Whole body</tissue>
    </source>
</reference>
<dbReference type="PANTHER" id="PTHR10174:SF213">
    <property type="entry name" value="CRAL-TRIO DOMAIN-CONTAINING PROTEIN"/>
    <property type="match status" value="1"/>
</dbReference>
<dbReference type="InterPro" id="IPR036273">
    <property type="entry name" value="CRAL/TRIO_N_dom_sf"/>
</dbReference>
<dbReference type="CDD" id="cd00170">
    <property type="entry name" value="SEC14"/>
    <property type="match status" value="1"/>
</dbReference>
<evidence type="ECO:0000313" key="3">
    <source>
        <dbReference type="Proteomes" id="UP000327044"/>
    </source>
</evidence>
<keyword evidence="3" id="KW-1185">Reference proteome</keyword>
<dbReference type="InParanoid" id="A0A5N4A203"/>
<dbReference type="SUPFAM" id="SSF46938">
    <property type="entry name" value="CRAL/TRIO N-terminal domain"/>
    <property type="match status" value="1"/>
</dbReference>
<accession>A0A5N4A203</accession>
<dbReference type="SMART" id="SM00516">
    <property type="entry name" value="SEC14"/>
    <property type="match status" value="1"/>
</dbReference>
<feature type="domain" description="CRAL-TRIO" evidence="1">
    <location>
        <begin position="80"/>
        <end position="243"/>
    </location>
</feature>
<dbReference type="Pfam" id="PF00650">
    <property type="entry name" value="CRAL_TRIO"/>
    <property type="match status" value="1"/>
</dbReference>
<dbReference type="GO" id="GO:0016020">
    <property type="term" value="C:membrane"/>
    <property type="evidence" value="ECO:0007669"/>
    <property type="project" value="TreeGrafter"/>
</dbReference>
<evidence type="ECO:0000259" key="1">
    <source>
        <dbReference type="PROSITE" id="PS50191"/>
    </source>
</evidence>
<dbReference type="EMBL" id="VVIM01000011">
    <property type="protein sequence ID" value="KAB0791364.1"/>
    <property type="molecule type" value="Genomic_DNA"/>
</dbReference>
<dbReference type="Gene3D" id="3.40.525.10">
    <property type="entry name" value="CRAL-TRIO lipid binding domain"/>
    <property type="match status" value="1"/>
</dbReference>
<gene>
    <name evidence="2" type="ORF">PPYR_03164</name>
</gene>
<proteinExistence type="predicted"/>
<dbReference type="PRINTS" id="PR00180">
    <property type="entry name" value="CRETINALDHBP"/>
</dbReference>
<dbReference type="InterPro" id="IPR036865">
    <property type="entry name" value="CRAL-TRIO_dom_sf"/>
</dbReference>
<dbReference type="GO" id="GO:1902936">
    <property type="term" value="F:phosphatidylinositol bisphosphate binding"/>
    <property type="evidence" value="ECO:0007669"/>
    <property type="project" value="TreeGrafter"/>
</dbReference>
<dbReference type="Gene3D" id="1.10.8.20">
    <property type="entry name" value="N-terminal domain of phosphatidylinositol transfer protein sec14p"/>
    <property type="match status" value="1"/>
</dbReference>